<feature type="compositionally biased region" description="Polar residues" evidence="3">
    <location>
        <begin position="92"/>
        <end position="109"/>
    </location>
</feature>
<accession>T1JRN9</accession>
<dbReference type="HOGENOM" id="CLU_1391835_0_0_1"/>
<name>T1JRN9_TETUR</name>
<evidence type="ECO:0000313" key="6">
    <source>
        <dbReference type="Proteomes" id="UP000015104"/>
    </source>
</evidence>
<evidence type="ECO:0000256" key="1">
    <source>
        <dbReference type="ARBA" id="ARBA00022884"/>
    </source>
</evidence>
<feature type="compositionally biased region" description="Low complexity" evidence="3">
    <location>
        <begin position="82"/>
        <end position="91"/>
    </location>
</feature>
<evidence type="ECO:0000259" key="4">
    <source>
        <dbReference type="PROSITE" id="PS50102"/>
    </source>
</evidence>
<dbReference type="PANTHER" id="PTHR23189">
    <property type="entry name" value="RNA RECOGNITION MOTIF-CONTAINING"/>
    <property type="match status" value="1"/>
</dbReference>
<dbReference type="Proteomes" id="UP000015104">
    <property type="component" value="Unassembled WGS sequence"/>
</dbReference>
<dbReference type="InterPro" id="IPR012677">
    <property type="entry name" value="Nucleotide-bd_a/b_plait_sf"/>
</dbReference>
<dbReference type="STRING" id="32264.T1JRN9"/>
<dbReference type="GO" id="GO:0003723">
    <property type="term" value="F:RNA binding"/>
    <property type="evidence" value="ECO:0007669"/>
    <property type="project" value="UniProtKB-UniRule"/>
</dbReference>
<feature type="domain" description="RRM" evidence="4">
    <location>
        <begin position="6"/>
        <end position="79"/>
    </location>
</feature>
<organism evidence="5 6">
    <name type="scientific">Tetranychus urticae</name>
    <name type="common">Two-spotted spider mite</name>
    <dbReference type="NCBI Taxonomy" id="32264"/>
    <lineage>
        <taxon>Eukaryota</taxon>
        <taxon>Metazoa</taxon>
        <taxon>Ecdysozoa</taxon>
        <taxon>Arthropoda</taxon>
        <taxon>Chelicerata</taxon>
        <taxon>Arachnida</taxon>
        <taxon>Acari</taxon>
        <taxon>Acariformes</taxon>
        <taxon>Trombidiformes</taxon>
        <taxon>Prostigmata</taxon>
        <taxon>Eleutherengona</taxon>
        <taxon>Raphignathae</taxon>
        <taxon>Tetranychoidea</taxon>
        <taxon>Tetranychidae</taxon>
        <taxon>Tetranychus</taxon>
    </lineage>
</organism>
<dbReference type="PROSITE" id="PS50102">
    <property type="entry name" value="RRM"/>
    <property type="match status" value="1"/>
</dbReference>
<evidence type="ECO:0000256" key="2">
    <source>
        <dbReference type="PROSITE-ProRule" id="PRU00176"/>
    </source>
</evidence>
<feature type="region of interest" description="Disordered" evidence="3">
    <location>
        <begin position="82"/>
        <end position="112"/>
    </location>
</feature>
<dbReference type="InterPro" id="IPR035979">
    <property type="entry name" value="RBD_domain_sf"/>
</dbReference>
<sequence>MVRETRHLQIGNLPDNISESKIVDHFSRYGTVQRVKILSGKCDNLSATVSFIDIRAASKAHNSENRLENRNLWTKYYEPPFSSSTTTTSSTIVQQQQPLPTPGSDSSATFKDDRPLGICIRNLPIRSTDSSLKDGLFHEYKKHGKVIGVKVTGQGTDRVAVVSFKKAEDVEKALEVSKVSVQIFHFYSIYPFPFPL</sequence>
<dbReference type="SUPFAM" id="SSF54928">
    <property type="entry name" value="RNA-binding domain, RBD"/>
    <property type="match status" value="1"/>
</dbReference>
<reference evidence="5" key="2">
    <citation type="submission" date="2015-06" db="UniProtKB">
        <authorList>
            <consortium name="EnsemblMetazoa"/>
        </authorList>
    </citation>
    <scope>IDENTIFICATION</scope>
</reference>
<dbReference type="FunFam" id="3.30.70.330:FF:000088">
    <property type="entry name" value="msx2-interacting protein-like isoform X1"/>
    <property type="match status" value="1"/>
</dbReference>
<dbReference type="AlphaFoldDB" id="T1JRN9"/>
<dbReference type="eggNOG" id="KOG0112">
    <property type="taxonomic scope" value="Eukaryota"/>
</dbReference>
<dbReference type="Gene3D" id="3.30.70.330">
    <property type="match status" value="2"/>
</dbReference>
<dbReference type="EMBL" id="CAEY01000449">
    <property type="status" value="NOT_ANNOTATED_CDS"/>
    <property type="molecule type" value="Genomic_DNA"/>
</dbReference>
<protein>
    <recommendedName>
        <fullName evidence="4">RRM domain-containing protein</fullName>
    </recommendedName>
</protein>
<dbReference type="InterPro" id="IPR000504">
    <property type="entry name" value="RRM_dom"/>
</dbReference>
<proteinExistence type="predicted"/>
<keyword evidence="1 2" id="KW-0694">RNA-binding</keyword>
<dbReference type="SMART" id="SM00360">
    <property type="entry name" value="RRM"/>
    <property type="match status" value="2"/>
</dbReference>
<evidence type="ECO:0000256" key="3">
    <source>
        <dbReference type="SAM" id="MobiDB-lite"/>
    </source>
</evidence>
<reference evidence="6" key="1">
    <citation type="submission" date="2011-08" db="EMBL/GenBank/DDBJ databases">
        <authorList>
            <person name="Rombauts S."/>
        </authorList>
    </citation>
    <scope>NUCLEOTIDE SEQUENCE</scope>
    <source>
        <strain evidence="6">London</strain>
    </source>
</reference>
<dbReference type="Pfam" id="PF00076">
    <property type="entry name" value="RRM_1"/>
    <property type="match status" value="1"/>
</dbReference>
<keyword evidence="6" id="KW-1185">Reference proteome</keyword>
<evidence type="ECO:0000313" key="5">
    <source>
        <dbReference type="EnsemblMetazoa" id="tetur01g07600.1"/>
    </source>
</evidence>
<dbReference type="EnsemblMetazoa" id="tetur01g07600.1">
    <property type="protein sequence ID" value="tetur01g07600.1"/>
    <property type="gene ID" value="tetur01g07600"/>
</dbReference>